<dbReference type="SUPFAM" id="SSF57850">
    <property type="entry name" value="RING/U-box"/>
    <property type="match status" value="1"/>
</dbReference>
<sequence>MLEGAKDSDDAHTSQLKLVYEFYDANAHTITPRSRDLANPNIDVKKIEDVLSGFADTAKVIVKGLTALGQIHPFIGVAVGAFALVIALDFTRRDNDRKVLAIKIQMQDLMAAFFDLRHIRRPSDKGPDGLSIAERLESLMVQIAHDIKQCGSACDAYMKKSFLAKTVKASVYETRLGEFATLFKEHRKSLELALSVHAAIAADDAREKLTHQGEQLKSIEEKLDMMLVFRRLDTPREKEVAKFLQEHGGVRACIGNDELLEELVTKSGEAHSRISGREGSGRRQNDLLDVRKKLMKELQEDIDEAFSRNMVLFERKLDIQSKQIEDTVHQESEHIINTLLSGAHDRITDPDLQRIWKDMGWKSSVKARHFVFALHDYYTDQVNPRSASLANRLSMASLPTPPSSASPSRLQYKWQNDQWALAYINAAYVQPILEAIDDDGTGYISVNEVNAFVSERPEGWDLPHWIAYWAVGWQVSISKYKSKIYGIVQEMFDILQYVLPSNRRAVDEYLFHTSFWRIELLLRSTHSANSSVLSDPDLSKVTQSFAQSEEDRIKANLEEVGYELDSPATVTLITGVGRIERFVYPLMYLLFKRHLKIIKLACKHVVHTDEFISLNESLVSVLLTIDYRVRALEAIFKQTHLDVQARLGNFAFGILQLSYGDIKRSPTLNTFGSWIEEDHDGVSRLQRPALEDIKASINDSSLSVLKYGIQDGYYTMNYYEFEPDRVRSSVSAIQGTWTGHCERTDGNEEYSYLIRLSIRFANDHEFVGKGEEHSDAFQLTGALDGMIYDGDGSVRNYIGHLDVASEVITITWKHTKKDSEDEGSWRDQSFTLQRTPPALVRYRYTDRQFSEDPAGSRWSFACAASLHLAQAKIWSRRFFEARFQERKRFVELSTRSSIVKMGLTPQNPLNVTEKRELDYLRRNLDPSEARFYQAMAEFEIQKLPWHPAWGCDSCERRITKSRILCIQCMAEDLSDNIDLCGVCLDKAPTKRGFVHDVAHHFSQLVLSTKEMLNRFKNFFRPAERLRARSGSQTNYDTPDDKDLRCICCLNNVSLPCWVCLCCADPFFICPECDSQRRPPLRDGPAPGHNLNHALLRIPVGSLGGDPITIDERLLALENMVYSLESRLTESLAALEAKTEERIQSLEQKVEKRLESLEMNLNNRFAALEDLIMRIAGQTSALPTVYGHLIRDSGRRSVLDR</sequence>
<dbReference type="PROSITE" id="PS00018">
    <property type="entry name" value="EF_HAND_1"/>
    <property type="match status" value="1"/>
</dbReference>
<dbReference type="EMBL" id="KZ302042">
    <property type="protein sequence ID" value="PFH49014.1"/>
    <property type="molecule type" value="Genomic_DNA"/>
</dbReference>
<evidence type="ECO:0000256" key="1">
    <source>
        <dbReference type="SAM" id="Coils"/>
    </source>
</evidence>
<reference evidence="2 3" key="1">
    <citation type="submission" date="2014-02" db="EMBL/GenBank/DDBJ databases">
        <title>Transposable element dynamics among asymbiotic and ectomycorrhizal Amanita fungi.</title>
        <authorList>
            <consortium name="DOE Joint Genome Institute"/>
            <person name="Hess J."/>
            <person name="Skrede I."/>
            <person name="Wolfe B."/>
            <person name="LaButti K."/>
            <person name="Ohm R.A."/>
            <person name="Grigoriev I.V."/>
            <person name="Pringle A."/>
        </authorList>
    </citation>
    <scope>NUCLEOTIDE SEQUENCE [LARGE SCALE GENOMIC DNA]</scope>
    <source>
        <strain evidence="2 3">SKay4041</strain>
    </source>
</reference>
<protein>
    <recommendedName>
        <fullName evidence="4">EF-hand domain-containing protein</fullName>
    </recommendedName>
</protein>
<gene>
    <name evidence="2" type="ORF">AMATHDRAFT_76430</name>
</gene>
<accession>A0A2A9NI52</accession>
<dbReference type="Proteomes" id="UP000242287">
    <property type="component" value="Unassembled WGS sequence"/>
</dbReference>
<evidence type="ECO:0000313" key="3">
    <source>
        <dbReference type="Proteomes" id="UP000242287"/>
    </source>
</evidence>
<keyword evidence="3" id="KW-1185">Reference proteome</keyword>
<evidence type="ECO:0000313" key="2">
    <source>
        <dbReference type="EMBL" id="PFH49014.1"/>
    </source>
</evidence>
<dbReference type="OrthoDB" id="2122982at2759"/>
<organism evidence="2 3">
    <name type="scientific">Amanita thiersii Skay4041</name>
    <dbReference type="NCBI Taxonomy" id="703135"/>
    <lineage>
        <taxon>Eukaryota</taxon>
        <taxon>Fungi</taxon>
        <taxon>Dikarya</taxon>
        <taxon>Basidiomycota</taxon>
        <taxon>Agaricomycotina</taxon>
        <taxon>Agaricomycetes</taxon>
        <taxon>Agaricomycetidae</taxon>
        <taxon>Agaricales</taxon>
        <taxon>Pluteineae</taxon>
        <taxon>Amanitaceae</taxon>
        <taxon>Amanita</taxon>
    </lineage>
</organism>
<dbReference type="InterPro" id="IPR018247">
    <property type="entry name" value="EF_Hand_1_Ca_BS"/>
</dbReference>
<feature type="coiled-coil region" evidence="1">
    <location>
        <begin position="1128"/>
        <end position="1159"/>
    </location>
</feature>
<name>A0A2A9NI52_9AGAR</name>
<evidence type="ECO:0008006" key="4">
    <source>
        <dbReference type="Google" id="ProtNLM"/>
    </source>
</evidence>
<keyword evidence="1" id="KW-0175">Coiled coil</keyword>
<dbReference type="AlphaFoldDB" id="A0A2A9NI52"/>
<proteinExistence type="predicted"/>
<dbReference type="STRING" id="703135.A0A2A9NI52"/>